<organism evidence="2 3">
    <name type="scientific">Methanoculleus oceani</name>
    <dbReference type="NCBI Taxonomy" id="2184756"/>
    <lineage>
        <taxon>Archaea</taxon>
        <taxon>Methanobacteriati</taxon>
        <taxon>Methanobacteriota</taxon>
        <taxon>Stenosarchaea group</taxon>
        <taxon>Methanomicrobia</taxon>
        <taxon>Methanomicrobiales</taxon>
        <taxon>Methanomicrobiaceae</taxon>
        <taxon>Methanoculleus</taxon>
    </lineage>
</organism>
<keyword evidence="3" id="KW-1185">Reference proteome</keyword>
<dbReference type="EMBL" id="QFDM01000001">
    <property type="protein sequence ID" value="MCM2465308.1"/>
    <property type="molecule type" value="Genomic_DNA"/>
</dbReference>
<evidence type="ECO:0000313" key="3">
    <source>
        <dbReference type="Proteomes" id="UP001523230"/>
    </source>
</evidence>
<feature type="compositionally biased region" description="Basic and acidic residues" evidence="1">
    <location>
        <begin position="67"/>
        <end position="76"/>
    </location>
</feature>
<dbReference type="Proteomes" id="UP001523230">
    <property type="component" value="Unassembled WGS sequence"/>
</dbReference>
<accession>A0ABD4TBW6</accession>
<comment type="caution">
    <text evidence="2">The sequence shown here is derived from an EMBL/GenBank/DDBJ whole genome shotgun (WGS) entry which is preliminary data.</text>
</comment>
<gene>
    <name evidence="2" type="ORF">DIC75_03085</name>
</gene>
<evidence type="ECO:0000313" key="2">
    <source>
        <dbReference type="EMBL" id="MCM2465308.1"/>
    </source>
</evidence>
<reference evidence="2 3" key="1">
    <citation type="submission" date="2018-05" db="EMBL/GenBank/DDBJ databases">
        <title>Isolation and characterization of genus Methanoculleus species and their viruses from deep sea marine sediment offshore southwestern Taiwan.</title>
        <authorList>
            <person name="Wei W.-H."/>
            <person name="Chen W.-C."/>
            <person name="Lai M.-C."/>
            <person name="Chen S.-C."/>
        </authorList>
    </citation>
    <scope>NUCLEOTIDE SEQUENCE [LARGE SCALE GENOMIC DNA]</scope>
    <source>
        <strain evidence="2 3">CWC-02</strain>
    </source>
</reference>
<name>A0ABD4TBW6_9EURY</name>
<feature type="compositionally biased region" description="Low complexity" evidence="1">
    <location>
        <begin position="132"/>
        <end position="145"/>
    </location>
</feature>
<feature type="region of interest" description="Disordered" evidence="1">
    <location>
        <begin position="169"/>
        <end position="217"/>
    </location>
</feature>
<feature type="compositionally biased region" description="Polar residues" evidence="1">
    <location>
        <begin position="193"/>
        <end position="216"/>
    </location>
</feature>
<evidence type="ECO:0000256" key="1">
    <source>
        <dbReference type="SAM" id="MobiDB-lite"/>
    </source>
</evidence>
<dbReference type="AlphaFoldDB" id="A0ABD4TBW6"/>
<sequence length="488" mass="50740">MPGVVSLKGYLLIIGALVLCIGMAALLTSALAGSDENGTVDAPGEKPAVNKVPITPAESPAPEEAEDKAVEEREPRSLATGETTSPPGEAPETTEPTAALTSSPAATTRSEFTGVVLTNTNETDGSETEEVPSANATASPEPAATSTAYVDYSSDEEAEETVATPTLERYAPPRPSATMAKAHQSGDRPLVQSGHQIVNPSSSSTPGGNEIGTASASVEPDNGLLIKGVGVLLDRTPENVALTRSGVEIANLDWLLDPAMRLGGRHPRVAFEGETFTVTVTVEARNLTVTGVDPAYVVLVPPPDETGVYEITRVREPRGLLDGERGVWEFSVATRTGRLTLANLTLPEERLVTNLTSNPDVFAFRAYAFAGSQEIISTGVSDPILAIRPDGSAGMAEASSLPELYALAGIQDSMLRPTETMAGAWARGADHDTIVAGAVGHLEALSDLGKEEIAAVYDLEGGDEGGEQSATSSSIVDQIMEFFGGLFG</sequence>
<dbReference type="RefSeq" id="WP_250986546.1">
    <property type="nucleotide sequence ID" value="NZ_QFDM01000001.1"/>
</dbReference>
<feature type="compositionally biased region" description="Low complexity" evidence="1">
    <location>
        <begin position="80"/>
        <end position="108"/>
    </location>
</feature>
<proteinExistence type="predicted"/>
<feature type="region of interest" description="Disordered" evidence="1">
    <location>
        <begin position="35"/>
        <end position="145"/>
    </location>
</feature>
<evidence type="ECO:0008006" key="4">
    <source>
        <dbReference type="Google" id="ProtNLM"/>
    </source>
</evidence>
<protein>
    <recommendedName>
        <fullName evidence="4">DUF4384 domain-containing protein</fullName>
    </recommendedName>
</protein>